<gene>
    <name evidence="9" type="ORF">AGOS_ACL149W</name>
</gene>
<dbReference type="SUPFAM" id="SSF54928">
    <property type="entry name" value="RNA-binding domain, RBD"/>
    <property type="match status" value="1"/>
</dbReference>
<dbReference type="OrthoDB" id="448399at2759"/>
<evidence type="ECO:0000256" key="4">
    <source>
        <dbReference type="PROSITE-ProRule" id="PRU00176"/>
    </source>
</evidence>
<reference evidence="9 10" key="1">
    <citation type="journal article" date="2004" name="Science">
        <title>The Ashbya gossypii genome as a tool for mapping the ancient Saccharomyces cerevisiae genome.</title>
        <authorList>
            <person name="Dietrich F.S."/>
            <person name="Voegeli S."/>
            <person name="Brachat S."/>
            <person name="Lerch A."/>
            <person name="Gates K."/>
            <person name="Steiner S."/>
            <person name="Mohr C."/>
            <person name="Pohlmann R."/>
            <person name="Luedi P."/>
            <person name="Choi S."/>
            <person name="Wing R.A."/>
            <person name="Flavier A."/>
            <person name="Gaffney T.D."/>
            <person name="Philippsen P."/>
        </authorList>
    </citation>
    <scope>NUCLEOTIDE SEQUENCE [LARGE SCALE GENOMIC DNA]</scope>
    <source>
        <strain evidence="10">ATCC 10895 / CBS 109.51 / FGSC 9923 / NRRL Y-1056</strain>
    </source>
</reference>
<feature type="region of interest" description="Disordered" evidence="6">
    <location>
        <begin position="368"/>
        <end position="401"/>
    </location>
</feature>
<protein>
    <submittedName>
        <fullName evidence="9">ACL149Wp</fullName>
    </submittedName>
</protein>
<evidence type="ECO:0000259" key="8">
    <source>
        <dbReference type="PROSITE" id="PS50199"/>
    </source>
</evidence>
<evidence type="ECO:0000256" key="2">
    <source>
        <dbReference type="ARBA" id="ARBA00022771"/>
    </source>
</evidence>
<evidence type="ECO:0000256" key="3">
    <source>
        <dbReference type="ARBA" id="ARBA00022833"/>
    </source>
</evidence>
<evidence type="ECO:0000259" key="7">
    <source>
        <dbReference type="PROSITE" id="PS50102"/>
    </source>
</evidence>
<feature type="compositionally biased region" description="Polar residues" evidence="6">
    <location>
        <begin position="539"/>
        <end position="550"/>
    </location>
</feature>
<feature type="compositionally biased region" description="Low complexity" evidence="6">
    <location>
        <begin position="575"/>
        <end position="600"/>
    </location>
</feature>
<dbReference type="InParanoid" id="Q75CR8"/>
<dbReference type="eggNOG" id="KOG4198">
    <property type="taxonomic scope" value="Eukaryota"/>
</dbReference>
<dbReference type="InterPro" id="IPR036443">
    <property type="entry name" value="Znf_RanBP2_sf"/>
</dbReference>
<dbReference type="GO" id="GO:0008270">
    <property type="term" value="F:zinc ion binding"/>
    <property type="evidence" value="ECO:0007669"/>
    <property type="project" value="UniProtKB-KW"/>
</dbReference>
<dbReference type="Pfam" id="PF00641">
    <property type="entry name" value="Zn_ribbon_RanBP"/>
    <property type="match status" value="2"/>
</dbReference>
<sequence length="628" mass="70189">MYYVLFECDVAHKEDTPKDHARVSKIYYQLIHEPELLPLYADAREIEVGGGGVQMATGQLEAALQEATASEPFVLCSLHSTWHLRVTLPRQAHDEGSMLPMFLAHAKVFDLWKECDRWCANHVSERACNAGAKGDVAELFRVLDLDEQLVSHAYIQQATRVLLQLHNKCTTAEDQSLVLTHPYDSYADMTSFIQERSEVLYMNNLPPDTTQSELESWFTQFGARPVGFWTVKNVVEDTSNVNNNWSSNNSRYVEEHDSISGFVVFQSHEAASEALNLNGRSILSNMANTKQPRVVEHVVELKPSSSRVLDCAQEILSPFPQSKNKPRPGDWNCPSCGFSNFQRRIACFRCSFPATSAVTVSKLYKPQQQRHYQNPHHVPSKQQVQHPQIHDQDTQQHSQHFNIQQMPQQLQMQQQAHGTVQGGSSMQQYKHRPQHGLQAYLGCYQQQQAKSQQQYQMNQQQVQMIAGDAQRRYNRYNKMVQGNGQNGNSCNGNGSLGSSNVPFRAGDWKCLNCSYHNFAKNIVCLRCGNPKTANEDETQASLQGLHSSSGPVGAQDSAISSVTVSIDRRSKNELSNMRNGSNSSNSGNGNNDSSTNDHNGYPQQSHHNGAGGSNTHWNAGPLGGTVNI</sequence>
<dbReference type="EMBL" id="AE016816">
    <property type="protein sequence ID" value="AAS51079.1"/>
    <property type="molecule type" value="Genomic_DNA"/>
</dbReference>
<keyword evidence="10" id="KW-1185">Reference proteome</keyword>
<keyword evidence="1" id="KW-0479">Metal-binding</keyword>
<feature type="domain" description="RRM" evidence="7">
    <location>
        <begin position="198"/>
        <end position="294"/>
    </location>
</feature>
<dbReference type="PANTHER" id="PTHR23111">
    <property type="entry name" value="ZINC FINGER PROTEIN"/>
    <property type="match status" value="1"/>
</dbReference>
<dbReference type="SMART" id="SM00547">
    <property type="entry name" value="ZnF_RBZ"/>
    <property type="match status" value="2"/>
</dbReference>
<evidence type="ECO:0000256" key="5">
    <source>
        <dbReference type="PROSITE-ProRule" id="PRU00322"/>
    </source>
</evidence>
<dbReference type="PROSITE" id="PS50102">
    <property type="entry name" value="RRM"/>
    <property type="match status" value="1"/>
</dbReference>
<dbReference type="FunCoup" id="Q75CR8">
    <property type="interactions" value="187"/>
</dbReference>
<keyword evidence="2 5" id="KW-0863">Zinc-finger</keyword>
<dbReference type="InterPro" id="IPR000504">
    <property type="entry name" value="RRM_dom"/>
</dbReference>
<evidence type="ECO:0000256" key="6">
    <source>
        <dbReference type="SAM" id="MobiDB-lite"/>
    </source>
</evidence>
<dbReference type="OMA" id="CTYHNFA"/>
<dbReference type="KEGG" id="ago:AGOS_ACL149W"/>
<feature type="domain" description="RanBP2-type" evidence="8">
    <location>
        <begin position="504"/>
        <end position="533"/>
    </location>
</feature>
<dbReference type="GO" id="GO:0010494">
    <property type="term" value="C:cytoplasmic stress granule"/>
    <property type="evidence" value="ECO:0007669"/>
    <property type="project" value="EnsemblFungi"/>
</dbReference>
<dbReference type="Gene3D" id="3.30.70.330">
    <property type="match status" value="1"/>
</dbReference>
<dbReference type="FunFam" id="4.10.1060.10:FF:000024">
    <property type="entry name" value="RNA-binding protein"/>
    <property type="match status" value="1"/>
</dbReference>
<dbReference type="InterPro" id="IPR012677">
    <property type="entry name" value="Nucleotide-bd_a/b_plait_sf"/>
</dbReference>
<dbReference type="InterPro" id="IPR035979">
    <property type="entry name" value="RBD_domain_sf"/>
</dbReference>
<dbReference type="GeneID" id="4619375"/>
<dbReference type="GO" id="GO:0003729">
    <property type="term" value="F:mRNA binding"/>
    <property type="evidence" value="ECO:0000318"/>
    <property type="project" value="GO_Central"/>
</dbReference>
<evidence type="ECO:0000313" key="9">
    <source>
        <dbReference type="EMBL" id="AAS51079.1"/>
    </source>
</evidence>
<evidence type="ECO:0000256" key="1">
    <source>
        <dbReference type="ARBA" id="ARBA00022723"/>
    </source>
</evidence>
<dbReference type="Proteomes" id="UP000000591">
    <property type="component" value="Chromosome III"/>
</dbReference>
<dbReference type="AlphaFoldDB" id="Q75CR8"/>
<dbReference type="InterPro" id="IPR001876">
    <property type="entry name" value="Znf_RanBP2"/>
</dbReference>
<dbReference type="HOGENOM" id="CLU_022834_0_0_1"/>
<feature type="compositionally biased region" description="Polar residues" evidence="6">
    <location>
        <begin position="601"/>
        <end position="617"/>
    </location>
</feature>
<dbReference type="STRING" id="284811.Q75CR8"/>
<feature type="region of interest" description="Disordered" evidence="6">
    <location>
        <begin position="538"/>
        <end position="628"/>
    </location>
</feature>
<dbReference type="SUPFAM" id="SSF90209">
    <property type="entry name" value="Ran binding protein zinc finger-like"/>
    <property type="match status" value="2"/>
</dbReference>
<dbReference type="Gene3D" id="4.10.1060.10">
    <property type="entry name" value="Zinc finger, RanBP2-type"/>
    <property type="match status" value="2"/>
</dbReference>
<dbReference type="PANTHER" id="PTHR23111:SF40">
    <property type="entry name" value="RNA-BINDING PROTEIN INVOLVED IN HETEROCHROMATIN ASSEMBLY-RELATED"/>
    <property type="match status" value="1"/>
</dbReference>
<name>Q75CR8_EREGS</name>
<organism evidence="9 10">
    <name type="scientific">Eremothecium gossypii (strain ATCC 10895 / CBS 109.51 / FGSC 9923 / NRRL Y-1056)</name>
    <name type="common">Yeast</name>
    <name type="synonym">Ashbya gossypii</name>
    <dbReference type="NCBI Taxonomy" id="284811"/>
    <lineage>
        <taxon>Eukaryota</taxon>
        <taxon>Fungi</taxon>
        <taxon>Dikarya</taxon>
        <taxon>Ascomycota</taxon>
        <taxon>Saccharomycotina</taxon>
        <taxon>Saccharomycetes</taxon>
        <taxon>Saccharomycetales</taxon>
        <taxon>Saccharomycetaceae</taxon>
        <taxon>Eremothecium</taxon>
    </lineage>
</organism>
<dbReference type="PROSITE" id="PS50199">
    <property type="entry name" value="ZF_RANBP2_2"/>
    <property type="match status" value="2"/>
</dbReference>
<evidence type="ECO:0000313" key="10">
    <source>
        <dbReference type="Proteomes" id="UP000000591"/>
    </source>
</evidence>
<accession>Q75CR8</accession>
<keyword evidence="3" id="KW-0862">Zinc</keyword>
<dbReference type="PROSITE" id="PS01358">
    <property type="entry name" value="ZF_RANBP2_1"/>
    <property type="match status" value="2"/>
</dbReference>
<proteinExistence type="predicted"/>
<keyword evidence="4" id="KW-0694">RNA-binding</keyword>
<feature type="domain" description="RanBP2-type" evidence="8">
    <location>
        <begin position="327"/>
        <end position="356"/>
    </location>
</feature>
<dbReference type="RefSeq" id="NP_983255.1">
    <property type="nucleotide sequence ID" value="NM_208608.1"/>
</dbReference>
<reference evidence="10" key="2">
    <citation type="journal article" date="2013" name="G3 (Bethesda)">
        <title>Genomes of Ashbya fungi isolated from insects reveal four mating-type loci, numerous translocations, lack of transposons, and distinct gene duplications.</title>
        <authorList>
            <person name="Dietrich F.S."/>
            <person name="Voegeli S."/>
            <person name="Kuo S."/>
            <person name="Philippsen P."/>
        </authorList>
    </citation>
    <scope>GENOME REANNOTATION</scope>
    <source>
        <strain evidence="10">ATCC 10895 / CBS 109.51 / FGSC 9923 / NRRL Y-1056</strain>
    </source>
</reference>